<feature type="chain" id="PRO_5038418005" description="CUB domain-containing protein" evidence="4">
    <location>
        <begin position="23"/>
        <end position="285"/>
    </location>
</feature>
<dbReference type="SUPFAM" id="SSF49854">
    <property type="entry name" value="Spermadhesin, CUB domain"/>
    <property type="match status" value="2"/>
</dbReference>
<evidence type="ECO:0000259" key="5">
    <source>
        <dbReference type="PROSITE" id="PS01180"/>
    </source>
</evidence>
<dbReference type="FunFam" id="2.60.120.290:FF:000013">
    <property type="entry name" value="Membrane frizzled-related protein"/>
    <property type="match status" value="1"/>
</dbReference>
<proteinExistence type="predicted"/>
<dbReference type="Proteomes" id="UP001046870">
    <property type="component" value="Chromosome 1"/>
</dbReference>
<reference evidence="6" key="1">
    <citation type="submission" date="2021-01" db="EMBL/GenBank/DDBJ databases">
        <authorList>
            <person name="Zahm M."/>
            <person name="Roques C."/>
            <person name="Cabau C."/>
            <person name="Klopp C."/>
            <person name="Donnadieu C."/>
            <person name="Jouanno E."/>
            <person name="Lampietro C."/>
            <person name="Louis A."/>
            <person name="Herpin A."/>
            <person name="Echchiki A."/>
            <person name="Berthelot C."/>
            <person name="Parey E."/>
            <person name="Roest-Crollius H."/>
            <person name="Braasch I."/>
            <person name="Postlethwait J."/>
            <person name="Bobe J."/>
            <person name="Montfort J."/>
            <person name="Bouchez O."/>
            <person name="Begum T."/>
            <person name="Mejri S."/>
            <person name="Adams A."/>
            <person name="Chen W.-J."/>
            <person name="Guiguen Y."/>
        </authorList>
    </citation>
    <scope>NUCLEOTIDE SEQUENCE</scope>
    <source>
        <strain evidence="6">YG-15Mar2019-1</strain>
        <tissue evidence="6">Brain</tissue>
    </source>
</reference>
<evidence type="ECO:0000256" key="1">
    <source>
        <dbReference type="ARBA" id="ARBA00022737"/>
    </source>
</evidence>
<evidence type="ECO:0000256" key="4">
    <source>
        <dbReference type="SAM" id="SignalP"/>
    </source>
</evidence>
<evidence type="ECO:0000256" key="2">
    <source>
        <dbReference type="ARBA" id="ARBA00023157"/>
    </source>
</evidence>
<keyword evidence="2" id="KW-1015">Disulfide bond</keyword>
<name>A0A9D3TGV4_MEGAT</name>
<dbReference type="InterPro" id="IPR035914">
    <property type="entry name" value="Sperma_CUB_dom_sf"/>
</dbReference>
<dbReference type="PROSITE" id="PS01180">
    <property type="entry name" value="CUB"/>
    <property type="match status" value="2"/>
</dbReference>
<evidence type="ECO:0000313" key="7">
    <source>
        <dbReference type="Proteomes" id="UP001046870"/>
    </source>
</evidence>
<gene>
    <name evidence="6" type="ORF">MATL_G00001010</name>
</gene>
<dbReference type="OrthoDB" id="6022136at2759"/>
<evidence type="ECO:0000313" key="6">
    <source>
        <dbReference type="EMBL" id="KAG7491245.1"/>
    </source>
</evidence>
<dbReference type="SMART" id="SM00042">
    <property type="entry name" value="CUB"/>
    <property type="match status" value="2"/>
</dbReference>
<dbReference type="PANTHER" id="PTHR24251">
    <property type="entry name" value="OVOCHYMASE-RELATED"/>
    <property type="match status" value="1"/>
</dbReference>
<comment type="caution">
    <text evidence="3">Lacks conserved residue(s) required for the propagation of feature annotation.</text>
</comment>
<feature type="domain" description="CUB" evidence="5">
    <location>
        <begin position="158"/>
        <end position="274"/>
    </location>
</feature>
<dbReference type="InterPro" id="IPR000859">
    <property type="entry name" value="CUB_dom"/>
</dbReference>
<comment type="caution">
    <text evidence="6">The sequence shown here is derived from an EMBL/GenBank/DDBJ whole genome shotgun (WGS) entry which is preliminary data.</text>
</comment>
<dbReference type="AlphaFoldDB" id="A0A9D3TGV4"/>
<accession>A0A9D3TGV4</accession>
<feature type="signal peptide" evidence="4">
    <location>
        <begin position="1"/>
        <end position="22"/>
    </location>
</feature>
<feature type="domain" description="CUB" evidence="5">
    <location>
        <begin position="31"/>
        <end position="151"/>
    </location>
</feature>
<dbReference type="Gene3D" id="2.60.120.290">
    <property type="entry name" value="Spermadhesin, CUB domain"/>
    <property type="match status" value="2"/>
</dbReference>
<dbReference type="CDD" id="cd00041">
    <property type="entry name" value="CUB"/>
    <property type="match status" value="2"/>
</dbReference>
<protein>
    <recommendedName>
        <fullName evidence="5">CUB domain-containing protein</fullName>
    </recommendedName>
</protein>
<sequence length="285" mass="31384">MNINLFSSLFWGALVLWKGAELTGEAAVYACGRSLTEPFGRFSSQDANGTSGRNMSCLWTIVVPADRVMILTFTSFQHEAFSDPWCRNRGVKVNVSPNIFNGDSDRSPLMGRQCGSIPPGPLVSATNALTVVSYWDNIAYRPRFIATYRTIDRPWIGCGGRLTKLTETIISPGTIQHGRYKPNMDCVWTIATPPDHVIIFTFLFFSLEGILGQKCRYDYVQLFNGSSTSSPAMGMFCGRAHPSPFVSTTNFLTVRFYSDSTVSRRGFGATYRAIGTRSATAGGPQ</sequence>
<dbReference type="Pfam" id="PF00431">
    <property type="entry name" value="CUB"/>
    <property type="match status" value="2"/>
</dbReference>
<evidence type="ECO:0000256" key="3">
    <source>
        <dbReference type="PROSITE-ProRule" id="PRU00059"/>
    </source>
</evidence>
<keyword evidence="4" id="KW-0732">Signal</keyword>
<keyword evidence="7" id="KW-1185">Reference proteome</keyword>
<keyword evidence="1" id="KW-0677">Repeat</keyword>
<organism evidence="6 7">
    <name type="scientific">Megalops atlanticus</name>
    <name type="common">Tarpon</name>
    <name type="synonym">Clupea gigantea</name>
    <dbReference type="NCBI Taxonomy" id="7932"/>
    <lineage>
        <taxon>Eukaryota</taxon>
        <taxon>Metazoa</taxon>
        <taxon>Chordata</taxon>
        <taxon>Craniata</taxon>
        <taxon>Vertebrata</taxon>
        <taxon>Euteleostomi</taxon>
        <taxon>Actinopterygii</taxon>
        <taxon>Neopterygii</taxon>
        <taxon>Teleostei</taxon>
        <taxon>Elopiformes</taxon>
        <taxon>Megalopidae</taxon>
        <taxon>Megalops</taxon>
    </lineage>
</organism>
<dbReference type="EMBL" id="JAFDVH010000001">
    <property type="protein sequence ID" value="KAG7491245.1"/>
    <property type="molecule type" value="Genomic_DNA"/>
</dbReference>